<dbReference type="RefSeq" id="WP_205120130.1">
    <property type="nucleotide sequence ID" value="NZ_JAFBCM010000001.1"/>
</dbReference>
<dbReference type="InterPro" id="IPR023393">
    <property type="entry name" value="START-like_dom_sf"/>
</dbReference>
<dbReference type="EMBL" id="JBHRZH010000004">
    <property type="protein sequence ID" value="MFC3760044.1"/>
    <property type="molecule type" value="Genomic_DNA"/>
</dbReference>
<accession>A0ABV7Y7P8</accession>
<dbReference type="SUPFAM" id="SSF55961">
    <property type="entry name" value="Bet v1-like"/>
    <property type="match status" value="1"/>
</dbReference>
<feature type="domain" description="Activator of Hsp90 ATPase homologue 1/2-like C-terminal" evidence="2">
    <location>
        <begin position="13"/>
        <end position="150"/>
    </location>
</feature>
<comment type="similarity">
    <text evidence="1">Belongs to the AHA1 family.</text>
</comment>
<evidence type="ECO:0000313" key="4">
    <source>
        <dbReference type="Proteomes" id="UP001595699"/>
    </source>
</evidence>
<dbReference type="Gene3D" id="3.30.530.20">
    <property type="match status" value="1"/>
</dbReference>
<dbReference type="CDD" id="cd07814">
    <property type="entry name" value="SRPBCC_CalC_Aha1-like"/>
    <property type="match status" value="1"/>
</dbReference>
<reference evidence="4" key="1">
    <citation type="journal article" date="2019" name="Int. J. Syst. Evol. Microbiol.">
        <title>The Global Catalogue of Microorganisms (GCM) 10K type strain sequencing project: providing services to taxonomists for standard genome sequencing and annotation.</title>
        <authorList>
            <consortium name="The Broad Institute Genomics Platform"/>
            <consortium name="The Broad Institute Genome Sequencing Center for Infectious Disease"/>
            <person name="Wu L."/>
            <person name="Ma J."/>
        </authorList>
    </citation>
    <scope>NUCLEOTIDE SEQUENCE [LARGE SCALE GENOMIC DNA]</scope>
    <source>
        <strain evidence="4">CGMCC 4.7241</strain>
    </source>
</reference>
<sequence length="152" mass="16812">MTHDVSSTRTLPVPPAEVWKAWESSDYLKRWWGPQGFTCPTADVDLREGGRTLVSMTAPGFGEIYNTWTYSRIVPHERIEYVLRFTDKDGAPHDPPMPDIPNEVPHVVTFSALPEGGTTLTVVEFGYASAEAAAISRGGLEQCLDKLEAIYA</sequence>
<name>A0ABV7Y7P8_9ACTN</name>
<keyword evidence="4" id="KW-1185">Reference proteome</keyword>
<gene>
    <name evidence="3" type="ORF">ACFOUW_04290</name>
</gene>
<evidence type="ECO:0000313" key="3">
    <source>
        <dbReference type="EMBL" id="MFC3760044.1"/>
    </source>
</evidence>
<dbReference type="InterPro" id="IPR013538">
    <property type="entry name" value="ASHA1/2-like_C"/>
</dbReference>
<proteinExistence type="inferred from homology"/>
<protein>
    <submittedName>
        <fullName evidence="3">SRPBCC domain-containing protein</fullName>
    </submittedName>
</protein>
<dbReference type="Pfam" id="PF08327">
    <property type="entry name" value="AHSA1"/>
    <property type="match status" value="1"/>
</dbReference>
<comment type="caution">
    <text evidence="3">The sequence shown here is derived from an EMBL/GenBank/DDBJ whole genome shotgun (WGS) entry which is preliminary data.</text>
</comment>
<evidence type="ECO:0000259" key="2">
    <source>
        <dbReference type="Pfam" id="PF08327"/>
    </source>
</evidence>
<dbReference type="Proteomes" id="UP001595699">
    <property type="component" value="Unassembled WGS sequence"/>
</dbReference>
<evidence type="ECO:0000256" key="1">
    <source>
        <dbReference type="ARBA" id="ARBA00006817"/>
    </source>
</evidence>
<organism evidence="3 4">
    <name type="scientific">Tenggerimyces flavus</name>
    <dbReference type="NCBI Taxonomy" id="1708749"/>
    <lineage>
        <taxon>Bacteria</taxon>
        <taxon>Bacillati</taxon>
        <taxon>Actinomycetota</taxon>
        <taxon>Actinomycetes</taxon>
        <taxon>Propionibacteriales</taxon>
        <taxon>Nocardioidaceae</taxon>
        <taxon>Tenggerimyces</taxon>
    </lineage>
</organism>